<reference evidence="11" key="2">
    <citation type="submission" date="2015-06" db="UniProtKB">
        <authorList>
            <consortium name="EnsemblMetazoa"/>
        </authorList>
    </citation>
    <scope>IDENTIFICATION</scope>
</reference>
<keyword evidence="6 8" id="KW-0863">Zinc-finger</keyword>
<dbReference type="EnsemblMetazoa" id="tetur10g04350.1">
    <property type="protein sequence ID" value="tetur10g04350.1"/>
    <property type="gene ID" value="tetur10g04350"/>
</dbReference>
<evidence type="ECO:0000313" key="12">
    <source>
        <dbReference type="Proteomes" id="UP000015104"/>
    </source>
</evidence>
<dbReference type="InterPro" id="IPR011993">
    <property type="entry name" value="PH-like_dom_sf"/>
</dbReference>
<evidence type="ECO:0000256" key="2">
    <source>
        <dbReference type="ARBA" id="ARBA00022468"/>
    </source>
</evidence>
<evidence type="ECO:0000259" key="10">
    <source>
        <dbReference type="PROSITE" id="PS50115"/>
    </source>
</evidence>
<keyword evidence="12" id="KW-1185">Reference proteome</keyword>
<name>T1KFU0_TETUR</name>
<keyword evidence="7" id="KW-0862">Zinc</keyword>
<keyword evidence="5" id="KW-0677">Repeat</keyword>
<dbReference type="SMART" id="SM00233">
    <property type="entry name" value="PH"/>
    <property type="match status" value="2"/>
</dbReference>
<evidence type="ECO:0000259" key="9">
    <source>
        <dbReference type="PROSITE" id="PS50003"/>
    </source>
</evidence>
<evidence type="ECO:0000256" key="1">
    <source>
        <dbReference type="ARBA" id="ARBA00004496"/>
    </source>
</evidence>
<dbReference type="InterPro" id="IPR001849">
    <property type="entry name" value="PH_domain"/>
</dbReference>
<dbReference type="InterPro" id="IPR052589">
    <property type="entry name" value="Arf-GAP_dual-PH_domain"/>
</dbReference>
<keyword evidence="2" id="KW-0343">GTPase activation</keyword>
<dbReference type="SUPFAM" id="SSF57863">
    <property type="entry name" value="ArfGap/RecO-like zinc finger"/>
    <property type="match status" value="1"/>
</dbReference>
<dbReference type="FunFam" id="2.30.29.30:FF:000099">
    <property type="entry name" value="Arf-GAP with dual PH domain-containing protein 1"/>
    <property type="match status" value="1"/>
</dbReference>
<dbReference type="AlphaFoldDB" id="T1KFU0"/>
<comment type="subcellular location">
    <subcellularLocation>
        <location evidence="1">Cytoplasm</location>
    </subcellularLocation>
</comment>
<dbReference type="GO" id="GO:1902936">
    <property type="term" value="F:phosphatidylinositol bisphosphate binding"/>
    <property type="evidence" value="ECO:0007669"/>
    <property type="project" value="InterPro"/>
</dbReference>
<dbReference type="InterPro" id="IPR001164">
    <property type="entry name" value="ArfGAP_dom"/>
</dbReference>
<evidence type="ECO:0008006" key="13">
    <source>
        <dbReference type="Google" id="ProtNLM"/>
    </source>
</evidence>
<evidence type="ECO:0000256" key="7">
    <source>
        <dbReference type="ARBA" id="ARBA00022833"/>
    </source>
</evidence>
<keyword evidence="3" id="KW-0963">Cytoplasm</keyword>
<feature type="domain" description="PH" evidence="9">
    <location>
        <begin position="256"/>
        <end position="358"/>
    </location>
</feature>
<evidence type="ECO:0000256" key="3">
    <source>
        <dbReference type="ARBA" id="ARBA00022490"/>
    </source>
</evidence>
<dbReference type="GO" id="GO:0008270">
    <property type="term" value="F:zinc ion binding"/>
    <property type="evidence" value="ECO:0007669"/>
    <property type="project" value="UniProtKB-KW"/>
</dbReference>
<dbReference type="GO" id="GO:0005886">
    <property type="term" value="C:plasma membrane"/>
    <property type="evidence" value="ECO:0007669"/>
    <property type="project" value="TreeGrafter"/>
</dbReference>
<dbReference type="InterPro" id="IPR038508">
    <property type="entry name" value="ArfGAP_dom_sf"/>
</dbReference>
<organism evidence="11 12">
    <name type="scientific">Tetranychus urticae</name>
    <name type="common">Two-spotted spider mite</name>
    <dbReference type="NCBI Taxonomy" id="32264"/>
    <lineage>
        <taxon>Eukaryota</taxon>
        <taxon>Metazoa</taxon>
        <taxon>Ecdysozoa</taxon>
        <taxon>Arthropoda</taxon>
        <taxon>Chelicerata</taxon>
        <taxon>Arachnida</taxon>
        <taxon>Acari</taxon>
        <taxon>Acariformes</taxon>
        <taxon>Trombidiformes</taxon>
        <taxon>Prostigmata</taxon>
        <taxon>Eleutherengona</taxon>
        <taxon>Raphignathae</taxon>
        <taxon>Tetranychoidea</taxon>
        <taxon>Tetranychidae</taxon>
        <taxon>Tetranychus</taxon>
    </lineage>
</organism>
<dbReference type="Gene3D" id="1.10.220.150">
    <property type="entry name" value="Arf GTPase activating protein"/>
    <property type="match status" value="1"/>
</dbReference>
<dbReference type="SMART" id="SM00105">
    <property type="entry name" value="ArfGap"/>
    <property type="match status" value="1"/>
</dbReference>
<feature type="domain" description="PH" evidence="9">
    <location>
        <begin position="129"/>
        <end position="234"/>
    </location>
</feature>
<dbReference type="InterPro" id="IPR037278">
    <property type="entry name" value="ARFGAP/RecO"/>
</dbReference>
<dbReference type="Pfam" id="PF00169">
    <property type="entry name" value="PH"/>
    <property type="match status" value="2"/>
</dbReference>
<dbReference type="eggNOG" id="KOG0703">
    <property type="taxonomic scope" value="Eukaryota"/>
</dbReference>
<evidence type="ECO:0000256" key="6">
    <source>
        <dbReference type="ARBA" id="ARBA00022771"/>
    </source>
</evidence>
<dbReference type="GO" id="GO:0005737">
    <property type="term" value="C:cytoplasm"/>
    <property type="evidence" value="ECO:0007669"/>
    <property type="project" value="UniProtKB-SubCell"/>
</dbReference>
<dbReference type="CDD" id="cd01251">
    <property type="entry name" value="PH2_ADAP"/>
    <property type="match status" value="1"/>
</dbReference>
<dbReference type="STRING" id="32264.T1KFU0"/>
<dbReference type="PANTHER" id="PTHR46021">
    <property type="entry name" value="ARF-GAP WITH DUAL PH DOMAIN-CONTAINING PROTEIN 1-LIKE PROTEIN"/>
    <property type="match status" value="1"/>
</dbReference>
<dbReference type="PRINTS" id="PR00405">
    <property type="entry name" value="REVINTRACTNG"/>
</dbReference>
<evidence type="ECO:0000256" key="5">
    <source>
        <dbReference type="ARBA" id="ARBA00022737"/>
    </source>
</evidence>
<reference evidence="12" key="1">
    <citation type="submission" date="2011-08" db="EMBL/GenBank/DDBJ databases">
        <authorList>
            <person name="Rombauts S."/>
        </authorList>
    </citation>
    <scope>NUCLEOTIDE SEQUENCE</scope>
    <source>
        <strain evidence="12">London</strain>
    </source>
</reference>
<dbReference type="Proteomes" id="UP000015104">
    <property type="component" value="Unassembled WGS sequence"/>
</dbReference>
<evidence type="ECO:0000256" key="8">
    <source>
        <dbReference type="PROSITE-ProRule" id="PRU00288"/>
    </source>
</evidence>
<proteinExistence type="predicted"/>
<dbReference type="InterPro" id="IPR037849">
    <property type="entry name" value="PH1_ADAP"/>
</dbReference>
<evidence type="ECO:0000313" key="11">
    <source>
        <dbReference type="EnsemblMetazoa" id="tetur10g04350.1"/>
    </source>
</evidence>
<dbReference type="FunFam" id="1.10.220.150:FF:000009">
    <property type="entry name" value="stromal membrane-associated protein 1 isoform X1"/>
    <property type="match status" value="1"/>
</dbReference>
<dbReference type="PROSITE" id="PS50115">
    <property type="entry name" value="ARFGAP"/>
    <property type="match status" value="1"/>
</dbReference>
<dbReference type="FunFam" id="2.30.29.30:FF:000080">
    <property type="entry name" value="Arf-GAP with dual PH domain-containing protein 1"/>
    <property type="match status" value="1"/>
</dbReference>
<feature type="domain" description="Arf-GAP" evidence="10">
    <location>
        <begin position="6"/>
        <end position="127"/>
    </location>
</feature>
<dbReference type="InterPro" id="IPR037851">
    <property type="entry name" value="PH2_ADAP"/>
</dbReference>
<sequence>MSEVNINRLKELAKLPYNNLCADCNHPNPDWASVTIGVFLCSECARIHRGLGSHISFVKSFDYDNWDQELLTFMEQYGNELAKEHYEKHVPPYYRRPNRDDPNVLREQWIRAKYERKEFMHQVNTVYSRGYMEGFLMKKGKKGKKLERRKFVLSEVDQTLKYYIKSSSKTPKAVINIPDLNATFCDPAKIKTIKSPNALQLTYLKDVYTRSIYVYADDGKEIIDWYMAIKAAKYQYLQIAYPTCPPIELLPHLTRDFLKEGYLWKTGPKIGDSYKKRWFTLDYRKLMYLEDPLDPFPKGEIYLGEKGKQFAISSGIPAPLKKHMYGFIMKTPERTWLFSAETEEERKQWISVISSILETPESTQGCQVYLRYSLRNSVSYTKSRDSMGSYRNSGSSFTGTLRKGKKFLSFG</sequence>
<dbReference type="Gene3D" id="2.30.29.30">
    <property type="entry name" value="Pleckstrin-homology domain (PH domain)/Phosphotyrosine-binding domain (PTB)"/>
    <property type="match status" value="2"/>
</dbReference>
<dbReference type="GO" id="GO:0005096">
    <property type="term" value="F:GTPase activator activity"/>
    <property type="evidence" value="ECO:0007669"/>
    <property type="project" value="UniProtKB-KW"/>
</dbReference>
<dbReference type="PANTHER" id="PTHR46021:SF2">
    <property type="entry name" value="ARF-GAP WITH DUAL PH DOMAIN-CONTAINING PROTEIN 1"/>
    <property type="match status" value="1"/>
</dbReference>
<dbReference type="HOGENOM" id="CLU_061583_0_0_1"/>
<dbReference type="EMBL" id="CAEY01000038">
    <property type="status" value="NOT_ANNOTATED_CDS"/>
    <property type="molecule type" value="Genomic_DNA"/>
</dbReference>
<dbReference type="CDD" id="cd08832">
    <property type="entry name" value="ArfGap_ADAP"/>
    <property type="match status" value="1"/>
</dbReference>
<dbReference type="Pfam" id="PF01412">
    <property type="entry name" value="ArfGap"/>
    <property type="match status" value="1"/>
</dbReference>
<dbReference type="GO" id="GO:0005547">
    <property type="term" value="F:phosphatidylinositol-3,4,5-trisphosphate binding"/>
    <property type="evidence" value="ECO:0007669"/>
    <property type="project" value="TreeGrafter"/>
</dbReference>
<keyword evidence="4" id="KW-0479">Metal-binding</keyword>
<dbReference type="SUPFAM" id="SSF50729">
    <property type="entry name" value="PH domain-like"/>
    <property type="match status" value="2"/>
</dbReference>
<dbReference type="PROSITE" id="PS50003">
    <property type="entry name" value="PH_DOMAIN"/>
    <property type="match status" value="2"/>
</dbReference>
<accession>T1KFU0</accession>
<dbReference type="CDD" id="cd13252">
    <property type="entry name" value="PH1_ADAP"/>
    <property type="match status" value="1"/>
</dbReference>
<protein>
    <recommendedName>
        <fullName evidence="13">Arf-GAP domain-containing protein</fullName>
    </recommendedName>
</protein>
<evidence type="ECO:0000256" key="4">
    <source>
        <dbReference type="ARBA" id="ARBA00022723"/>
    </source>
</evidence>